<gene>
    <name evidence="1" type="ORF">WT27_23645</name>
</gene>
<dbReference type="AlphaFoldDB" id="A0A106EFZ5"/>
<dbReference type="EMBL" id="LPEQ01000009">
    <property type="protein sequence ID" value="KVV57927.1"/>
    <property type="molecule type" value="Genomic_DNA"/>
</dbReference>
<evidence type="ECO:0000313" key="2">
    <source>
        <dbReference type="Proteomes" id="UP000062317"/>
    </source>
</evidence>
<evidence type="ECO:0000313" key="1">
    <source>
        <dbReference type="EMBL" id="KVV57927.1"/>
    </source>
</evidence>
<accession>A0A106EFZ5</accession>
<name>A0A106EFZ5_9BURK</name>
<organism evidence="1 2">
    <name type="scientific">Burkholderia territorii</name>
    <dbReference type="NCBI Taxonomy" id="1503055"/>
    <lineage>
        <taxon>Bacteria</taxon>
        <taxon>Pseudomonadati</taxon>
        <taxon>Pseudomonadota</taxon>
        <taxon>Betaproteobacteria</taxon>
        <taxon>Burkholderiales</taxon>
        <taxon>Burkholderiaceae</taxon>
        <taxon>Burkholderia</taxon>
        <taxon>Burkholderia cepacia complex</taxon>
    </lineage>
</organism>
<sequence length="146" mass="15463">MPRKTTNFTATDGRDHGKRFLITEMPASKSEEWAARALFAAMSCGVEVPEDVAGAGLAGIAAIGIKSLGRVPFEIVKPLFDEMMDCVQYEFEPGRAGGARALIETDIEEVATRLKLRKAVLDLHLEGFLGAAPSKQASGAVAAADA</sequence>
<reference evidence="1 2" key="1">
    <citation type="submission" date="2015-11" db="EMBL/GenBank/DDBJ databases">
        <title>Expanding the genomic diversity of Burkholderia species for the development of highly accurate diagnostics.</title>
        <authorList>
            <person name="Sahl J."/>
            <person name="Keim P."/>
            <person name="Wagner D."/>
        </authorList>
    </citation>
    <scope>NUCLEOTIDE SEQUENCE [LARGE SCALE GENOMIC DNA]</scope>
    <source>
        <strain evidence="1 2">MSMB1301WGS</strain>
    </source>
</reference>
<proteinExistence type="predicted"/>
<comment type="caution">
    <text evidence="1">The sequence shown here is derived from an EMBL/GenBank/DDBJ whole genome shotgun (WGS) entry which is preliminary data.</text>
</comment>
<dbReference type="RefSeq" id="WP_060103029.1">
    <property type="nucleotide sequence ID" value="NZ_LPEQ01000009.1"/>
</dbReference>
<dbReference type="Proteomes" id="UP000062317">
    <property type="component" value="Unassembled WGS sequence"/>
</dbReference>
<protein>
    <submittedName>
        <fullName evidence="1">Uncharacterized protein</fullName>
    </submittedName>
</protein>
<keyword evidence="2" id="KW-1185">Reference proteome</keyword>